<dbReference type="InterPro" id="IPR051932">
    <property type="entry name" value="Bact_StressResp_Reg"/>
</dbReference>
<dbReference type="PROSITE" id="PS50801">
    <property type="entry name" value="STAS"/>
    <property type="match status" value="1"/>
</dbReference>
<sequence>MDKELQLLGEMIISQKDAIAMEVHTDRMAGVPMTEEESNEFQKFVPSLLKTRADFIQLFGRALIDVNPKKTDEAILKWGKENGESFFKLGVPLDEALKDASFYRTYIWKAVEKEALANDVSLPTVFRAISIIDPLLDKAAYYFSLAYVEYHQKTLENAKSAFIELSVPVIPLTKGVGVLPLIGNIDTERAQLLMEETLSNSSKLNLNHLIFDLSGVLIVDTMVAQQLFQVFDALKLTGVETILTGIRPEVAQTMVSLGLALQGITIKSNLEQALKFIG</sequence>
<dbReference type="CDD" id="cd07041">
    <property type="entry name" value="STAS_RsbR_RsbS_like"/>
    <property type="match status" value="1"/>
</dbReference>
<keyword evidence="4" id="KW-1185">Reference proteome</keyword>
<name>A0ABU6MNP8_9BACI</name>
<organism evidence="3 4">
    <name type="scientific">Heyndrickxia acidicola</name>
    <dbReference type="NCBI Taxonomy" id="209389"/>
    <lineage>
        <taxon>Bacteria</taxon>
        <taxon>Bacillati</taxon>
        <taxon>Bacillota</taxon>
        <taxon>Bacilli</taxon>
        <taxon>Bacillales</taxon>
        <taxon>Bacillaceae</taxon>
        <taxon>Heyndrickxia</taxon>
    </lineage>
</organism>
<dbReference type="Proteomes" id="UP001341444">
    <property type="component" value="Unassembled WGS sequence"/>
</dbReference>
<dbReference type="SUPFAM" id="SSF52091">
    <property type="entry name" value="SpoIIaa-like"/>
    <property type="match status" value="1"/>
</dbReference>
<evidence type="ECO:0000313" key="4">
    <source>
        <dbReference type="Proteomes" id="UP001341444"/>
    </source>
</evidence>
<reference evidence="3 4" key="1">
    <citation type="submission" date="2023-03" db="EMBL/GenBank/DDBJ databases">
        <title>Bacillus Genome Sequencing.</title>
        <authorList>
            <person name="Dunlap C."/>
        </authorList>
    </citation>
    <scope>NUCLEOTIDE SEQUENCE [LARGE SCALE GENOMIC DNA]</scope>
    <source>
        <strain evidence="3 4">B-23453</strain>
    </source>
</reference>
<evidence type="ECO:0000259" key="2">
    <source>
        <dbReference type="PROSITE" id="PS50801"/>
    </source>
</evidence>
<accession>A0ABU6MNP8</accession>
<protein>
    <submittedName>
        <fullName evidence="3">STAS domain-containing protein</fullName>
    </submittedName>
</protein>
<feature type="domain" description="STAS" evidence="2">
    <location>
        <begin position="166"/>
        <end position="277"/>
    </location>
</feature>
<dbReference type="PANTHER" id="PTHR33745:SF3">
    <property type="entry name" value="RSBT CO-ANTAGONIST PROTEIN RSBRC"/>
    <property type="match status" value="1"/>
</dbReference>
<dbReference type="Pfam" id="PF01740">
    <property type="entry name" value="STAS"/>
    <property type="match status" value="1"/>
</dbReference>
<comment type="caution">
    <text evidence="3">The sequence shown here is derived from an EMBL/GenBank/DDBJ whole genome shotgun (WGS) entry which is preliminary data.</text>
</comment>
<dbReference type="RefSeq" id="WP_066268270.1">
    <property type="nucleotide sequence ID" value="NZ_JARMAB010000025.1"/>
</dbReference>
<dbReference type="PANTHER" id="PTHR33745">
    <property type="entry name" value="RSBT ANTAGONIST PROTEIN RSBS-RELATED"/>
    <property type="match status" value="1"/>
</dbReference>
<gene>
    <name evidence="3" type="ORF">P4T90_16560</name>
</gene>
<dbReference type="InterPro" id="IPR036513">
    <property type="entry name" value="STAS_dom_sf"/>
</dbReference>
<evidence type="ECO:0000313" key="3">
    <source>
        <dbReference type="EMBL" id="MED1204660.1"/>
    </source>
</evidence>
<evidence type="ECO:0000256" key="1">
    <source>
        <dbReference type="ARBA" id="ARBA00022553"/>
    </source>
</evidence>
<dbReference type="EMBL" id="JARMAB010000025">
    <property type="protein sequence ID" value="MED1204660.1"/>
    <property type="molecule type" value="Genomic_DNA"/>
</dbReference>
<dbReference type="Gene3D" id="3.30.750.24">
    <property type="entry name" value="STAS domain"/>
    <property type="match status" value="1"/>
</dbReference>
<keyword evidence="1" id="KW-0597">Phosphoprotein</keyword>
<proteinExistence type="predicted"/>
<dbReference type="InterPro" id="IPR002645">
    <property type="entry name" value="STAS_dom"/>
</dbReference>